<name>B4H436_DROPE</name>
<dbReference type="GO" id="GO:0006271">
    <property type="term" value="P:DNA strand elongation involved in DNA replication"/>
    <property type="evidence" value="ECO:0007669"/>
    <property type="project" value="TreeGrafter"/>
</dbReference>
<reference evidence="5 6" key="1">
    <citation type="journal article" date="2007" name="Nature">
        <title>Evolution of genes and genomes on the Drosophila phylogeny.</title>
        <authorList>
            <consortium name="Drosophila 12 Genomes Consortium"/>
            <person name="Clark A.G."/>
            <person name="Eisen M.B."/>
            <person name="Smith D.R."/>
            <person name="Bergman C.M."/>
            <person name="Oliver B."/>
            <person name="Markow T.A."/>
            <person name="Kaufman T.C."/>
            <person name="Kellis M."/>
            <person name="Gelbart W."/>
            <person name="Iyer V.N."/>
            <person name="Pollard D.A."/>
            <person name="Sackton T.B."/>
            <person name="Larracuente A.M."/>
            <person name="Singh N.D."/>
            <person name="Abad J.P."/>
            <person name="Abt D.N."/>
            <person name="Adryan B."/>
            <person name="Aguade M."/>
            <person name="Akashi H."/>
            <person name="Anderson W.W."/>
            <person name="Aquadro C.F."/>
            <person name="Ardell D.H."/>
            <person name="Arguello R."/>
            <person name="Artieri C.G."/>
            <person name="Barbash D.A."/>
            <person name="Barker D."/>
            <person name="Barsanti P."/>
            <person name="Batterham P."/>
            <person name="Batzoglou S."/>
            <person name="Begun D."/>
            <person name="Bhutkar A."/>
            <person name="Blanco E."/>
            <person name="Bosak S.A."/>
            <person name="Bradley R.K."/>
            <person name="Brand A.D."/>
            <person name="Brent M.R."/>
            <person name="Brooks A.N."/>
            <person name="Brown R.H."/>
            <person name="Butlin R.K."/>
            <person name="Caggese C."/>
            <person name="Calvi B.R."/>
            <person name="Bernardo de Carvalho A."/>
            <person name="Caspi A."/>
            <person name="Castrezana S."/>
            <person name="Celniker S.E."/>
            <person name="Chang J.L."/>
            <person name="Chapple C."/>
            <person name="Chatterji S."/>
            <person name="Chinwalla A."/>
            <person name="Civetta A."/>
            <person name="Clifton S.W."/>
            <person name="Comeron J.M."/>
            <person name="Costello J.C."/>
            <person name="Coyne J.A."/>
            <person name="Daub J."/>
            <person name="David R.G."/>
            <person name="Delcher A.L."/>
            <person name="Delehaunty K."/>
            <person name="Do C.B."/>
            <person name="Ebling H."/>
            <person name="Edwards K."/>
            <person name="Eickbush T."/>
            <person name="Evans J.D."/>
            <person name="Filipski A."/>
            <person name="Findeiss S."/>
            <person name="Freyhult E."/>
            <person name="Fulton L."/>
            <person name="Fulton R."/>
            <person name="Garcia A.C."/>
            <person name="Gardiner A."/>
            <person name="Garfield D.A."/>
            <person name="Garvin B.E."/>
            <person name="Gibson G."/>
            <person name="Gilbert D."/>
            <person name="Gnerre S."/>
            <person name="Godfrey J."/>
            <person name="Good R."/>
            <person name="Gotea V."/>
            <person name="Gravely B."/>
            <person name="Greenberg A.J."/>
            <person name="Griffiths-Jones S."/>
            <person name="Gross S."/>
            <person name="Guigo R."/>
            <person name="Gustafson E.A."/>
            <person name="Haerty W."/>
            <person name="Hahn M.W."/>
            <person name="Halligan D.L."/>
            <person name="Halpern A.L."/>
            <person name="Halter G.M."/>
            <person name="Han M.V."/>
            <person name="Heger A."/>
            <person name="Hillier L."/>
            <person name="Hinrichs A.S."/>
            <person name="Holmes I."/>
            <person name="Hoskins R.A."/>
            <person name="Hubisz M.J."/>
            <person name="Hultmark D."/>
            <person name="Huntley M.A."/>
            <person name="Jaffe D.B."/>
            <person name="Jagadeeshan S."/>
            <person name="Jeck W.R."/>
            <person name="Johnson J."/>
            <person name="Jones C.D."/>
            <person name="Jordan W.C."/>
            <person name="Karpen G.H."/>
            <person name="Kataoka E."/>
            <person name="Keightley P.D."/>
            <person name="Kheradpour P."/>
            <person name="Kirkness E.F."/>
            <person name="Koerich L.B."/>
            <person name="Kristiansen K."/>
            <person name="Kudrna D."/>
            <person name="Kulathinal R.J."/>
            <person name="Kumar S."/>
            <person name="Kwok R."/>
            <person name="Lander E."/>
            <person name="Langley C.H."/>
            <person name="Lapoint R."/>
            <person name="Lazzaro B.P."/>
            <person name="Lee S.J."/>
            <person name="Levesque L."/>
            <person name="Li R."/>
            <person name="Lin C.F."/>
            <person name="Lin M.F."/>
            <person name="Lindblad-Toh K."/>
            <person name="Llopart A."/>
            <person name="Long M."/>
            <person name="Low L."/>
            <person name="Lozovsky E."/>
            <person name="Lu J."/>
            <person name="Luo M."/>
            <person name="Machado C.A."/>
            <person name="Makalowski W."/>
            <person name="Marzo M."/>
            <person name="Matsuda M."/>
            <person name="Matzkin L."/>
            <person name="McAllister B."/>
            <person name="McBride C.S."/>
            <person name="McKernan B."/>
            <person name="McKernan K."/>
            <person name="Mendez-Lago M."/>
            <person name="Minx P."/>
            <person name="Mollenhauer M.U."/>
            <person name="Montooth K."/>
            <person name="Mount S.M."/>
            <person name="Mu X."/>
            <person name="Myers E."/>
            <person name="Negre B."/>
            <person name="Newfeld S."/>
            <person name="Nielsen R."/>
            <person name="Noor M.A."/>
            <person name="O'Grady P."/>
            <person name="Pachter L."/>
            <person name="Papaceit M."/>
            <person name="Parisi M.J."/>
            <person name="Parisi M."/>
            <person name="Parts L."/>
            <person name="Pedersen J.S."/>
            <person name="Pesole G."/>
            <person name="Phillippy A.M."/>
            <person name="Ponting C.P."/>
            <person name="Pop M."/>
            <person name="Porcelli D."/>
            <person name="Powell J.R."/>
            <person name="Prohaska S."/>
            <person name="Pruitt K."/>
            <person name="Puig M."/>
            <person name="Quesneville H."/>
            <person name="Ram K.R."/>
            <person name="Rand D."/>
            <person name="Rasmussen M.D."/>
            <person name="Reed L.K."/>
            <person name="Reenan R."/>
            <person name="Reily A."/>
            <person name="Remington K.A."/>
            <person name="Rieger T.T."/>
            <person name="Ritchie M.G."/>
            <person name="Robin C."/>
            <person name="Rogers Y.H."/>
            <person name="Rohde C."/>
            <person name="Rozas J."/>
            <person name="Rubenfield M.J."/>
            <person name="Ruiz A."/>
            <person name="Russo S."/>
            <person name="Salzberg S.L."/>
            <person name="Sanchez-Gracia A."/>
            <person name="Saranga D.J."/>
            <person name="Sato H."/>
            <person name="Schaeffer S.W."/>
            <person name="Schatz M.C."/>
            <person name="Schlenke T."/>
            <person name="Schwartz R."/>
            <person name="Segarra C."/>
            <person name="Singh R.S."/>
            <person name="Sirot L."/>
            <person name="Sirota M."/>
            <person name="Sisneros N.B."/>
            <person name="Smith C.D."/>
            <person name="Smith T.F."/>
            <person name="Spieth J."/>
            <person name="Stage D.E."/>
            <person name="Stark A."/>
            <person name="Stephan W."/>
            <person name="Strausberg R.L."/>
            <person name="Strempel S."/>
            <person name="Sturgill D."/>
            <person name="Sutton G."/>
            <person name="Sutton G.G."/>
            <person name="Tao W."/>
            <person name="Teichmann S."/>
            <person name="Tobari Y.N."/>
            <person name="Tomimura Y."/>
            <person name="Tsolas J.M."/>
            <person name="Valente V.L."/>
            <person name="Venter E."/>
            <person name="Venter J.C."/>
            <person name="Vicario S."/>
            <person name="Vieira F.G."/>
            <person name="Vilella A.J."/>
            <person name="Villasante A."/>
            <person name="Walenz B."/>
            <person name="Wang J."/>
            <person name="Wasserman M."/>
            <person name="Watts T."/>
            <person name="Wilson D."/>
            <person name="Wilson R.K."/>
            <person name="Wing R.A."/>
            <person name="Wolfner M.F."/>
            <person name="Wong A."/>
            <person name="Wong G.K."/>
            <person name="Wu C.I."/>
            <person name="Wu G."/>
            <person name="Yamamoto D."/>
            <person name="Yang H.P."/>
            <person name="Yang S.P."/>
            <person name="Yorke J.A."/>
            <person name="Yoshida K."/>
            <person name="Zdobnov E."/>
            <person name="Zhang P."/>
            <person name="Zhang Y."/>
            <person name="Zimin A.V."/>
            <person name="Baldwin J."/>
            <person name="Abdouelleil A."/>
            <person name="Abdulkadir J."/>
            <person name="Abebe A."/>
            <person name="Abera B."/>
            <person name="Abreu J."/>
            <person name="Acer S.C."/>
            <person name="Aftuck L."/>
            <person name="Alexander A."/>
            <person name="An P."/>
            <person name="Anderson E."/>
            <person name="Anderson S."/>
            <person name="Arachi H."/>
            <person name="Azer M."/>
            <person name="Bachantsang P."/>
            <person name="Barry A."/>
            <person name="Bayul T."/>
            <person name="Berlin A."/>
            <person name="Bessette D."/>
            <person name="Bloom T."/>
            <person name="Blye J."/>
            <person name="Boguslavskiy L."/>
            <person name="Bonnet C."/>
            <person name="Boukhgalter B."/>
            <person name="Bourzgui I."/>
            <person name="Brown A."/>
            <person name="Cahill P."/>
            <person name="Channer S."/>
            <person name="Cheshatsang Y."/>
            <person name="Chuda L."/>
            <person name="Citroen M."/>
            <person name="Collymore A."/>
            <person name="Cooke P."/>
            <person name="Costello M."/>
            <person name="D'Aco K."/>
            <person name="Daza R."/>
            <person name="De Haan G."/>
            <person name="DeGray S."/>
            <person name="DeMaso C."/>
            <person name="Dhargay N."/>
            <person name="Dooley K."/>
            <person name="Dooley E."/>
            <person name="Doricent M."/>
            <person name="Dorje P."/>
            <person name="Dorjee K."/>
            <person name="Dupes A."/>
            <person name="Elong R."/>
            <person name="Falk J."/>
            <person name="Farina A."/>
            <person name="Faro S."/>
            <person name="Ferguson D."/>
            <person name="Fisher S."/>
            <person name="Foley C.D."/>
            <person name="Franke A."/>
            <person name="Friedrich D."/>
            <person name="Gadbois L."/>
            <person name="Gearin G."/>
            <person name="Gearin C.R."/>
            <person name="Giannoukos G."/>
            <person name="Goode T."/>
            <person name="Graham J."/>
            <person name="Grandbois E."/>
            <person name="Grewal S."/>
            <person name="Gyaltsen K."/>
            <person name="Hafez N."/>
            <person name="Hagos B."/>
            <person name="Hall J."/>
            <person name="Henson C."/>
            <person name="Hollinger A."/>
            <person name="Honan T."/>
            <person name="Huard M.D."/>
            <person name="Hughes L."/>
            <person name="Hurhula B."/>
            <person name="Husby M.E."/>
            <person name="Kamat A."/>
            <person name="Kanga B."/>
            <person name="Kashin S."/>
            <person name="Khazanovich D."/>
            <person name="Kisner P."/>
            <person name="Lance K."/>
            <person name="Lara M."/>
            <person name="Lee W."/>
            <person name="Lennon N."/>
            <person name="Letendre F."/>
            <person name="LeVine R."/>
            <person name="Lipovsky A."/>
            <person name="Liu X."/>
            <person name="Liu J."/>
            <person name="Liu S."/>
            <person name="Lokyitsang T."/>
            <person name="Lokyitsang Y."/>
            <person name="Lubonja R."/>
            <person name="Lui A."/>
            <person name="MacDonald P."/>
            <person name="Magnisalis V."/>
            <person name="Maru K."/>
            <person name="Matthews C."/>
            <person name="McCusker W."/>
            <person name="McDonough S."/>
            <person name="Mehta T."/>
            <person name="Meldrim J."/>
            <person name="Meneus L."/>
            <person name="Mihai O."/>
            <person name="Mihalev A."/>
            <person name="Mihova T."/>
            <person name="Mittelman R."/>
            <person name="Mlenga V."/>
            <person name="Montmayeur A."/>
            <person name="Mulrain L."/>
            <person name="Navidi A."/>
            <person name="Naylor J."/>
            <person name="Negash T."/>
            <person name="Nguyen T."/>
            <person name="Nguyen N."/>
            <person name="Nicol R."/>
            <person name="Norbu C."/>
            <person name="Norbu N."/>
            <person name="Novod N."/>
            <person name="O'Neill B."/>
            <person name="Osman S."/>
            <person name="Markiewicz E."/>
            <person name="Oyono O.L."/>
            <person name="Patti C."/>
            <person name="Phunkhang P."/>
            <person name="Pierre F."/>
            <person name="Priest M."/>
            <person name="Raghuraman S."/>
            <person name="Rege F."/>
            <person name="Reyes R."/>
            <person name="Rise C."/>
            <person name="Rogov P."/>
            <person name="Ross K."/>
            <person name="Ryan E."/>
            <person name="Settipalli S."/>
            <person name="Shea T."/>
            <person name="Sherpa N."/>
            <person name="Shi L."/>
            <person name="Shih D."/>
            <person name="Sparrow T."/>
            <person name="Spaulding J."/>
            <person name="Stalker J."/>
            <person name="Stange-Thomann N."/>
            <person name="Stavropoulos S."/>
            <person name="Stone C."/>
            <person name="Strader C."/>
            <person name="Tesfaye S."/>
            <person name="Thomson T."/>
            <person name="Thoulutsang Y."/>
            <person name="Thoulutsang D."/>
            <person name="Topham K."/>
            <person name="Topping I."/>
            <person name="Tsamla T."/>
            <person name="Vassiliev H."/>
            <person name="Vo A."/>
            <person name="Wangchuk T."/>
            <person name="Wangdi T."/>
            <person name="Weiand M."/>
            <person name="Wilkinson J."/>
            <person name="Wilson A."/>
            <person name="Yadav S."/>
            <person name="Young G."/>
            <person name="Yu Q."/>
            <person name="Zembek L."/>
            <person name="Zhong D."/>
            <person name="Zimmer A."/>
            <person name="Zwirko Z."/>
            <person name="Jaffe D.B."/>
            <person name="Alvarez P."/>
            <person name="Brockman W."/>
            <person name="Butler J."/>
            <person name="Chin C."/>
            <person name="Gnerre S."/>
            <person name="Grabherr M."/>
            <person name="Kleber M."/>
            <person name="Mauceli E."/>
            <person name="MacCallum I."/>
        </authorList>
    </citation>
    <scope>NUCLEOTIDE SEQUENCE [LARGE SCALE GENOMIC DNA]</scope>
    <source>
        <strain evidence="6">MSH-3 / Tucson 14011-0111.49</strain>
    </source>
</reference>
<keyword evidence="2" id="KW-0235">DNA replication</keyword>
<dbReference type="PANTHER" id="PTHR10416:SF0">
    <property type="entry name" value="DNA POLYMERASE DELTA SUBUNIT 2"/>
    <property type="match status" value="1"/>
</dbReference>
<feature type="domain" description="DNA polymerase alpha/delta/epsilon subunit B" evidence="4">
    <location>
        <begin position="46"/>
        <end position="196"/>
    </location>
</feature>
<gene>
    <name evidence="5" type="primary">Dper\GL20742</name>
    <name evidence="5" type="ORF">Dper_GL20742</name>
</gene>
<evidence type="ECO:0000256" key="3">
    <source>
        <dbReference type="SAM" id="SignalP"/>
    </source>
</evidence>
<dbReference type="Proteomes" id="UP000008744">
    <property type="component" value="Unassembled WGS sequence"/>
</dbReference>
<dbReference type="InterPro" id="IPR007185">
    <property type="entry name" value="DNA_pol_a/d/e_bsu"/>
</dbReference>
<dbReference type="EMBL" id="CH479208">
    <property type="protein sequence ID" value="EDW31151.1"/>
    <property type="molecule type" value="Genomic_DNA"/>
</dbReference>
<dbReference type="GO" id="GO:0003677">
    <property type="term" value="F:DNA binding"/>
    <property type="evidence" value="ECO:0007669"/>
    <property type="project" value="InterPro"/>
</dbReference>
<comment type="similarity">
    <text evidence="1">Belongs to the DNA polymerase delta/II small subunit family.</text>
</comment>
<evidence type="ECO:0000256" key="1">
    <source>
        <dbReference type="ARBA" id="ARBA00006035"/>
    </source>
</evidence>
<sequence length="227" mass="24941">MLRTQLMATGIVCAVLGGTDSEGFFNVEDYWPNGSLGNGRDSKSLVRLIIAGNSVRGSAVAHVLTLQLDSWFASWAQCLPIDVMPGAYDPVNFMLPQQPFHKCMFPQAAQLTSFQAVTYNCRLDDALIVGTAGQNVADLLRITSMESSLEALRCTLTWGHVAPTSPDTLACYPYIERDPFIMRECPHVCFAGNCESLETALHVTSERKRTCLVCVPSFGKTKRVSPW</sequence>
<protein>
    <submittedName>
        <fullName evidence="5">GL20742</fullName>
    </submittedName>
</protein>
<evidence type="ECO:0000259" key="4">
    <source>
        <dbReference type="Pfam" id="PF04042"/>
    </source>
</evidence>
<accession>B4H436</accession>
<dbReference type="STRING" id="7234.B4H436"/>
<dbReference type="GO" id="GO:0043625">
    <property type="term" value="C:delta DNA polymerase complex"/>
    <property type="evidence" value="ECO:0007669"/>
    <property type="project" value="EnsemblMetazoa"/>
</dbReference>
<proteinExistence type="inferred from homology"/>
<evidence type="ECO:0000313" key="6">
    <source>
        <dbReference type="Proteomes" id="UP000008744"/>
    </source>
</evidence>
<dbReference type="SMR" id="B4H436"/>
<organism evidence="6">
    <name type="scientific">Drosophila persimilis</name>
    <name type="common">Fruit fly</name>
    <dbReference type="NCBI Taxonomy" id="7234"/>
    <lineage>
        <taxon>Eukaryota</taxon>
        <taxon>Metazoa</taxon>
        <taxon>Ecdysozoa</taxon>
        <taxon>Arthropoda</taxon>
        <taxon>Hexapoda</taxon>
        <taxon>Insecta</taxon>
        <taxon>Pterygota</taxon>
        <taxon>Neoptera</taxon>
        <taxon>Endopterygota</taxon>
        <taxon>Diptera</taxon>
        <taxon>Brachycera</taxon>
        <taxon>Muscomorpha</taxon>
        <taxon>Ephydroidea</taxon>
        <taxon>Drosophilidae</taxon>
        <taxon>Drosophila</taxon>
        <taxon>Sophophora</taxon>
    </lineage>
</organism>
<dbReference type="AlphaFoldDB" id="B4H436"/>
<dbReference type="OMA" id="ERDPFIM"/>
<dbReference type="HOGENOM" id="CLU_1220816_0_0_1"/>
<dbReference type="InterPro" id="IPR024826">
    <property type="entry name" value="DNA_pol_delta/II_ssu"/>
</dbReference>
<dbReference type="Pfam" id="PF04042">
    <property type="entry name" value="DNA_pol_E_B"/>
    <property type="match status" value="1"/>
</dbReference>
<dbReference type="PANTHER" id="PTHR10416">
    <property type="entry name" value="DNA POLYMERASE DELTA SUBUNIT 2"/>
    <property type="match status" value="1"/>
</dbReference>
<dbReference type="eggNOG" id="KOG2732">
    <property type="taxonomic scope" value="Eukaryota"/>
</dbReference>
<keyword evidence="6" id="KW-1185">Reference proteome</keyword>
<dbReference type="GO" id="GO:0005654">
    <property type="term" value="C:nucleoplasm"/>
    <property type="evidence" value="ECO:0007669"/>
    <property type="project" value="EnsemblMetazoa"/>
</dbReference>
<feature type="chain" id="PRO_5002808105" evidence="3">
    <location>
        <begin position="22"/>
        <end position="227"/>
    </location>
</feature>
<dbReference type="PhylomeDB" id="B4H436"/>
<evidence type="ECO:0000313" key="5">
    <source>
        <dbReference type="EMBL" id="EDW31151.1"/>
    </source>
</evidence>
<dbReference type="Gene3D" id="3.60.21.50">
    <property type="match status" value="1"/>
</dbReference>
<dbReference type="GO" id="GO:1990506">
    <property type="term" value="P:mitotic DNA-templated DNA replication"/>
    <property type="evidence" value="ECO:0007669"/>
    <property type="project" value="EnsemblMetazoa"/>
</dbReference>
<evidence type="ECO:0000256" key="2">
    <source>
        <dbReference type="ARBA" id="ARBA00022705"/>
    </source>
</evidence>
<keyword evidence="3" id="KW-0732">Signal</keyword>
<feature type="signal peptide" evidence="3">
    <location>
        <begin position="1"/>
        <end position="21"/>
    </location>
</feature>
<dbReference type="OrthoDB" id="3763at2759"/>